<dbReference type="GO" id="GO:0016020">
    <property type="term" value="C:membrane"/>
    <property type="evidence" value="ECO:0007669"/>
    <property type="project" value="UniProtKB-SubCell"/>
</dbReference>
<evidence type="ECO:0000259" key="10">
    <source>
        <dbReference type="SMART" id="SM00602"/>
    </source>
</evidence>
<dbReference type="AlphaFoldDB" id="A0A7S1MKW5"/>
<feature type="domain" description="VPS10" evidence="10">
    <location>
        <begin position="235"/>
        <end position="869"/>
    </location>
</feature>
<dbReference type="SUPFAM" id="SSF50939">
    <property type="entry name" value="Sialidases"/>
    <property type="match status" value="1"/>
</dbReference>
<evidence type="ECO:0000256" key="9">
    <source>
        <dbReference type="SAM" id="SignalP"/>
    </source>
</evidence>
<evidence type="ECO:0000256" key="8">
    <source>
        <dbReference type="SAM" id="Phobius"/>
    </source>
</evidence>
<feature type="region of interest" description="Disordered" evidence="7">
    <location>
        <begin position="927"/>
        <end position="978"/>
    </location>
</feature>
<dbReference type="InterPro" id="IPR006581">
    <property type="entry name" value="VPS10"/>
</dbReference>
<comment type="subcellular location">
    <subcellularLocation>
        <location evidence="1">Membrane</location>
    </subcellularLocation>
</comment>
<sequence length="978" mass="106264">MRTAVRSLLLAGVAAVLVAASLCVTGTDALLTARRHHDGHHHVQANRRGPSGNDLLDALLATGKTDKKHPEENAVHPKVRSFAAKGDDDDLPVDSFTNPDGVKVTHMTLPGSVDQAMFLTDTLMLVTSRGDIYLTANHGRTWKCWTCGQNFGGVLSGKVQAVFSQTDALSTERLEKSLRARYNRNICVVTQSATYLVSMLPQATAAPPTELVIAASPALSAHAPGVHAGSVRFDALEFHPTQYSKKAFGFITDPSCDPFRNHGRCRSFAFVTTDMKHFYLVPAYEPYLLMWENPVSAATTNFSVPYVERHRNAFDMKAYNPGDFFMVLTSDVNARWGRLVRVPLDGVDYSSVSEAALGPKLTLLRENVADARAIVGHEYVSGIDWDKRQATMSVSHDNFATLIQLEFPRVIFNQDGESRDLGKEMGYTVLDDREDVFINVYRGTQTERQLWGHTYQSGLRGLRFDVSLPYTRAAPPSRGGGAAGTVDFHRVSGLDGILIANQVRNPDDARCRRCGEESCAAMCKVTTVISRDNGKTWQSLRTAPSSRGDMIDPNDSGPLHLHGLSDHVAPILSSRHAPGLLIGSGNQGHYLSQGTDTVSDVYLSRNGGRSWVRIANGPHLYGEGDLGALVYLVRHGTVSGATNAHMNYSADGGLSFKSTPFLKSSDTTQLETRWIGRPVHDPLTRAAVVVAQDSHNRVHFIRVDFSGADERARCTGLGSPGDDGSDFETFTPQSHDGNGCLLGRRSTYVRKKPGSNCWIMPSHARTTIDYSLPTKTVQCACTYDDFECDFGYHEQPDGKCYRGKDAPTPDQICDARASGADWAKLYTDGSNNYLATKGYRRIAGDACVDGIEQEVVPTPRYLPCPRASAGKGSSGWVTFLVLALVGGAFFALYRVNPRFRDVVDDTVGAVRPVVASAVDGVRNVFTGPRQPRYGSLPTDDVADADSAPVPDQPGSETPPPAVSPAAHPASLVNDEDEV</sequence>
<keyword evidence="8" id="KW-0812">Transmembrane</keyword>
<reference evidence="11" key="1">
    <citation type="submission" date="2021-01" db="EMBL/GenBank/DDBJ databases">
        <authorList>
            <person name="Corre E."/>
            <person name="Pelletier E."/>
            <person name="Niang G."/>
            <person name="Scheremetjew M."/>
            <person name="Finn R."/>
            <person name="Kale V."/>
            <person name="Holt S."/>
            <person name="Cochrane G."/>
            <person name="Meng A."/>
            <person name="Brown T."/>
            <person name="Cohen L."/>
        </authorList>
    </citation>
    <scope>NUCLEOTIDE SEQUENCE</scope>
    <source>
        <strain evidence="11">CCAP 1951/1</strain>
    </source>
</reference>
<dbReference type="GO" id="GO:0005794">
    <property type="term" value="C:Golgi apparatus"/>
    <property type="evidence" value="ECO:0007669"/>
    <property type="project" value="TreeGrafter"/>
</dbReference>
<dbReference type="InterPro" id="IPR050310">
    <property type="entry name" value="VPS10-sortilin"/>
</dbReference>
<dbReference type="CDD" id="cd15482">
    <property type="entry name" value="Sialidase_non-viral"/>
    <property type="match status" value="1"/>
</dbReference>
<feature type="transmembrane region" description="Helical" evidence="8">
    <location>
        <begin position="874"/>
        <end position="893"/>
    </location>
</feature>
<gene>
    <name evidence="11" type="ORF">NDES1114_LOCUS24079</name>
</gene>
<feature type="chain" id="PRO_5030724727" description="VPS10 domain-containing protein" evidence="9">
    <location>
        <begin position="30"/>
        <end position="978"/>
    </location>
</feature>
<accession>A0A7S1MKW5</accession>
<keyword evidence="4" id="KW-0677">Repeat</keyword>
<dbReference type="InterPro" id="IPR036278">
    <property type="entry name" value="Sialidase_sf"/>
</dbReference>
<evidence type="ECO:0000256" key="4">
    <source>
        <dbReference type="ARBA" id="ARBA00022737"/>
    </source>
</evidence>
<dbReference type="InterPro" id="IPR031778">
    <property type="entry name" value="Sortilin_N"/>
</dbReference>
<keyword evidence="3 9" id="KW-0732">Signal</keyword>
<evidence type="ECO:0000256" key="6">
    <source>
        <dbReference type="ARBA" id="ARBA00023180"/>
    </source>
</evidence>
<dbReference type="Gene3D" id="2.130.10.10">
    <property type="entry name" value="YVTN repeat-like/Quinoprotein amine dehydrogenase"/>
    <property type="match status" value="1"/>
</dbReference>
<dbReference type="Pfam" id="PF15901">
    <property type="entry name" value="Sortilin_C"/>
    <property type="match status" value="1"/>
</dbReference>
<organism evidence="11">
    <name type="scientific">Neobodo designis</name>
    <name type="common">Flagellated protozoan</name>
    <name type="synonym">Bodo designis</name>
    <dbReference type="NCBI Taxonomy" id="312471"/>
    <lineage>
        <taxon>Eukaryota</taxon>
        <taxon>Discoba</taxon>
        <taxon>Euglenozoa</taxon>
        <taxon>Kinetoplastea</taxon>
        <taxon>Metakinetoplastina</taxon>
        <taxon>Neobodonida</taxon>
        <taxon>Neobodo</taxon>
    </lineage>
</organism>
<dbReference type="SMART" id="SM00602">
    <property type="entry name" value="VPS10"/>
    <property type="match status" value="1"/>
</dbReference>
<evidence type="ECO:0000256" key="2">
    <source>
        <dbReference type="ARBA" id="ARBA00008251"/>
    </source>
</evidence>
<evidence type="ECO:0000256" key="1">
    <source>
        <dbReference type="ARBA" id="ARBA00004370"/>
    </source>
</evidence>
<dbReference type="PANTHER" id="PTHR12106">
    <property type="entry name" value="SORTILIN RELATED"/>
    <property type="match status" value="1"/>
</dbReference>
<keyword evidence="6" id="KW-0325">Glycoprotein</keyword>
<evidence type="ECO:0000256" key="5">
    <source>
        <dbReference type="ARBA" id="ARBA00023136"/>
    </source>
</evidence>
<dbReference type="EMBL" id="HBGF01035915">
    <property type="protein sequence ID" value="CAD9134081.1"/>
    <property type="molecule type" value="Transcribed_RNA"/>
</dbReference>
<feature type="signal peptide" evidence="9">
    <location>
        <begin position="1"/>
        <end position="29"/>
    </location>
</feature>
<dbReference type="PANTHER" id="PTHR12106:SF27">
    <property type="entry name" value="SORTILIN-RELATED RECEPTOR"/>
    <property type="match status" value="1"/>
</dbReference>
<evidence type="ECO:0000256" key="7">
    <source>
        <dbReference type="SAM" id="MobiDB-lite"/>
    </source>
</evidence>
<dbReference type="InterPro" id="IPR015943">
    <property type="entry name" value="WD40/YVTN_repeat-like_dom_sf"/>
</dbReference>
<dbReference type="Gene3D" id="2.10.70.80">
    <property type="match status" value="1"/>
</dbReference>
<dbReference type="Pfam" id="PF15902">
    <property type="entry name" value="Sortilin-Vps10"/>
    <property type="match status" value="1"/>
</dbReference>
<comment type="similarity">
    <text evidence="2">Belongs to the VPS10-related sortilin family.</text>
</comment>
<keyword evidence="5 8" id="KW-0472">Membrane</keyword>
<dbReference type="GO" id="GO:0006892">
    <property type="term" value="P:post-Golgi vesicle-mediated transport"/>
    <property type="evidence" value="ECO:0007669"/>
    <property type="project" value="TreeGrafter"/>
</dbReference>
<protein>
    <recommendedName>
        <fullName evidence="10">VPS10 domain-containing protein</fullName>
    </recommendedName>
</protein>
<name>A0A7S1MKW5_NEODS</name>
<dbReference type="InterPro" id="IPR031777">
    <property type="entry name" value="Sortilin_C"/>
</dbReference>
<evidence type="ECO:0000256" key="3">
    <source>
        <dbReference type="ARBA" id="ARBA00022729"/>
    </source>
</evidence>
<proteinExistence type="inferred from homology"/>
<dbReference type="Gene3D" id="3.30.60.270">
    <property type="match status" value="1"/>
</dbReference>
<keyword evidence="8" id="KW-1133">Transmembrane helix</keyword>
<evidence type="ECO:0000313" key="11">
    <source>
        <dbReference type="EMBL" id="CAD9134081.1"/>
    </source>
</evidence>